<dbReference type="InterPro" id="IPR006143">
    <property type="entry name" value="RND_pump_MFP"/>
</dbReference>
<dbReference type="RefSeq" id="WP_309729426.1">
    <property type="nucleotide sequence ID" value="NZ_JAVDQA010000007.1"/>
</dbReference>
<dbReference type="Gene3D" id="6.10.140.730">
    <property type="match status" value="1"/>
</dbReference>
<dbReference type="PANTHER" id="PTHR30097:SF4">
    <property type="entry name" value="SLR6042 PROTEIN"/>
    <property type="match status" value="1"/>
</dbReference>
<evidence type="ECO:0000259" key="8">
    <source>
        <dbReference type="Pfam" id="PF25919"/>
    </source>
</evidence>
<evidence type="ECO:0000259" key="10">
    <source>
        <dbReference type="Pfam" id="PF25975"/>
    </source>
</evidence>
<organism evidence="11 12">
    <name type="scientific">Mesonia maritima</name>
    <dbReference type="NCBI Taxonomy" id="1793873"/>
    <lineage>
        <taxon>Bacteria</taxon>
        <taxon>Pseudomonadati</taxon>
        <taxon>Bacteroidota</taxon>
        <taxon>Flavobacteriia</taxon>
        <taxon>Flavobacteriales</taxon>
        <taxon>Flavobacteriaceae</taxon>
        <taxon>Mesonia</taxon>
    </lineage>
</organism>
<evidence type="ECO:0000313" key="11">
    <source>
        <dbReference type="EMBL" id="MDR6301748.1"/>
    </source>
</evidence>
<feature type="domain" description="CusB-like barrel-sandwich hybrid" evidence="8">
    <location>
        <begin position="139"/>
        <end position="252"/>
    </location>
</feature>
<evidence type="ECO:0000259" key="7">
    <source>
        <dbReference type="Pfam" id="PF25869"/>
    </source>
</evidence>
<dbReference type="Pfam" id="PF25869">
    <property type="entry name" value="3HB_CusB"/>
    <property type="match status" value="1"/>
</dbReference>
<evidence type="ECO:0000256" key="2">
    <source>
        <dbReference type="ARBA" id="ARBA00022448"/>
    </source>
</evidence>
<reference evidence="11 12" key="1">
    <citation type="submission" date="2023-07" db="EMBL/GenBank/DDBJ databases">
        <title>Genomic Encyclopedia of Type Strains, Phase IV (KMG-IV): sequencing the most valuable type-strain genomes for metagenomic binning, comparative biology and taxonomic classification.</title>
        <authorList>
            <person name="Goeker M."/>
        </authorList>
    </citation>
    <scope>NUCLEOTIDE SEQUENCE [LARGE SCALE GENOMIC DNA]</scope>
    <source>
        <strain evidence="11 12">DSM 102814</strain>
    </source>
</reference>
<dbReference type="InterPro" id="IPR058790">
    <property type="entry name" value="BSH_CusB"/>
</dbReference>
<dbReference type="Pfam" id="PF25954">
    <property type="entry name" value="Beta-barrel_RND_2"/>
    <property type="match status" value="1"/>
</dbReference>
<sequence length="604" mass="66886">MNKKFLYISIAGIVGLLAGYLIFGKPVDESTASKDVSEVSNTHDHSGETANQMWTCSMHPQIMQPEPGDCPICGMELIPAESGADGLSANEIKMTKNAMALANIQTNVVGNAVGENGNVTSLSGKIVENEEASAVQASYFDGRIERLNVNYEGQEVRKRQLLATIYSPNLVAAQQELITTASLKESQPALYKSVRNKLKLWKLSESQINSIEESGEVRENFPIYATVSGTVSEKMAEEGDYVKQGQPILKLNNLNTVWAEFDAYENQISQFEKGQEIKMTTNAYPNKEFDAKISFIDPVLNTQTRIVTVRATIQNKNNFLKPGMFVTGKFEGIEPSGEEQLLVPASAVMWTGERSLVYVKTDPDEPVFEMREVTIGNRNGETYSITSGLEDGDVIVTNGTFTVDAAAQLSGKKSMMNQEGGKTMTGHEGHTGMQQANTEAIGNSIDHTKMNERIDVPAKFQKQVEQVFDGYIDLKNALVNDNAKNAQQAAERVEKSLSKVDMKLLENEKTHKHWMTIQKELKSSSNAISLSSDIKKQRDHFKHLSAHMISSVQLFGVNQKAYSQFCPMANSNKGAYWLSLEKEIQNPYYGQAMLTCGEVRETFE</sequence>
<feature type="domain" description="DUF3347" evidence="5">
    <location>
        <begin position="467"/>
        <end position="560"/>
    </location>
</feature>
<dbReference type="Gene3D" id="2.40.30.170">
    <property type="match status" value="1"/>
</dbReference>
<comment type="similarity">
    <text evidence="1">Belongs to the membrane fusion protein (MFP) (TC 8.A.1) family.</text>
</comment>
<accession>A0ABU1K818</accession>
<dbReference type="InterPro" id="IPR058792">
    <property type="entry name" value="Beta-barrel_RND_2"/>
</dbReference>
<protein>
    <submittedName>
        <fullName evidence="11">Cu(I)/Ag(I) efflux system membrane fusion protein</fullName>
    </submittedName>
</protein>
<dbReference type="EMBL" id="JAVDQA010000007">
    <property type="protein sequence ID" value="MDR6301748.1"/>
    <property type="molecule type" value="Genomic_DNA"/>
</dbReference>
<dbReference type="InterPro" id="IPR021782">
    <property type="entry name" value="DUF3347"/>
</dbReference>
<evidence type="ECO:0000256" key="1">
    <source>
        <dbReference type="ARBA" id="ARBA00009477"/>
    </source>
</evidence>
<keyword evidence="4" id="KW-0472">Membrane</keyword>
<feature type="domain" description="CzcB-like C-terminal circularly permuted SH3-like" evidence="10">
    <location>
        <begin position="342"/>
        <end position="403"/>
    </location>
</feature>
<keyword evidence="12" id="KW-1185">Reference proteome</keyword>
<feature type="coiled-coil region" evidence="3">
    <location>
        <begin position="476"/>
        <end position="503"/>
    </location>
</feature>
<evidence type="ECO:0000259" key="9">
    <source>
        <dbReference type="Pfam" id="PF25954"/>
    </source>
</evidence>
<evidence type="ECO:0000313" key="12">
    <source>
        <dbReference type="Proteomes" id="UP001257659"/>
    </source>
</evidence>
<evidence type="ECO:0000259" key="6">
    <source>
        <dbReference type="Pfam" id="PF19335"/>
    </source>
</evidence>
<keyword evidence="4" id="KW-1133">Transmembrane helix</keyword>
<evidence type="ECO:0000259" key="5">
    <source>
        <dbReference type="Pfam" id="PF11827"/>
    </source>
</evidence>
<dbReference type="InterPro" id="IPR045800">
    <property type="entry name" value="HMBD"/>
</dbReference>
<dbReference type="Pfam" id="PF25975">
    <property type="entry name" value="CzcB_C"/>
    <property type="match status" value="1"/>
</dbReference>
<evidence type="ECO:0000256" key="3">
    <source>
        <dbReference type="SAM" id="Coils"/>
    </source>
</evidence>
<dbReference type="NCBIfam" id="TIGR01730">
    <property type="entry name" value="RND_mfp"/>
    <property type="match status" value="1"/>
</dbReference>
<keyword evidence="4" id="KW-0812">Transmembrane</keyword>
<evidence type="ECO:0000256" key="4">
    <source>
        <dbReference type="SAM" id="Phobius"/>
    </source>
</evidence>
<dbReference type="Proteomes" id="UP001257659">
    <property type="component" value="Unassembled WGS sequence"/>
</dbReference>
<dbReference type="InterPro" id="IPR051909">
    <property type="entry name" value="MFP_Cation_Efflux"/>
</dbReference>
<dbReference type="Pfam" id="PF25919">
    <property type="entry name" value="BSH_CusB"/>
    <property type="match status" value="1"/>
</dbReference>
<feature type="domain" description="CusB-like beta-barrel" evidence="9">
    <location>
        <begin position="256"/>
        <end position="331"/>
    </location>
</feature>
<dbReference type="InterPro" id="IPR058649">
    <property type="entry name" value="CzcB_C"/>
</dbReference>
<gene>
    <name evidence="11" type="ORF">GGR31_002418</name>
</gene>
<dbReference type="SUPFAM" id="SSF111369">
    <property type="entry name" value="HlyD-like secretion proteins"/>
    <property type="match status" value="1"/>
</dbReference>
<feature type="transmembrane region" description="Helical" evidence="4">
    <location>
        <begin position="5"/>
        <end position="23"/>
    </location>
</feature>
<name>A0ABU1K818_9FLAO</name>
<feature type="domain" description="Heavy metal binding" evidence="6">
    <location>
        <begin position="54"/>
        <end position="80"/>
    </location>
</feature>
<dbReference type="Pfam" id="PF11827">
    <property type="entry name" value="DUF3347"/>
    <property type="match status" value="1"/>
</dbReference>
<dbReference type="PANTHER" id="PTHR30097">
    <property type="entry name" value="CATION EFFLUX SYSTEM PROTEIN CUSB"/>
    <property type="match status" value="1"/>
</dbReference>
<proteinExistence type="inferred from homology"/>
<comment type="caution">
    <text evidence="11">The sequence shown here is derived from an EMBL/GenBank/DDBJ whole genome shotgun (WGS) entry which is preliminary data.</text>
</comment>
<keyword evidence="2" id="KW-0813">Transport</keyword>
<keyword evidence="3" id="KW-0175">Coiled coil</keyword>
<dbReference type="Pfam" id="PF19335">
    <property type="entry name" value="HMBD"/>
    <property type="match status" value="1"/>
</dbReference>
<dbReference type="InterPro" id="IPR058791">
    <property type="entry name" value="3HB_CusB"/>
</dbReference>
<feature type="domain" description="CusB-like three alpha-helical bundle" evidence="7">
    <location>
        <begin position="170"/>
        <end position="218"/>
    </location>
</feature>
<dbReference type="Gene3D" id="2.40.420.20">
    <property type="match status" value="1"/>
</dbReference>